<dbReference type="GO" id="GO:0052621">
    <property type="term" value="F:diguanylate cyclase activity"/>
    <property type="evidence" value="ECO:0007669"/>
    <property type="project" value="UniProtKB-EC"/>
</dbReference>
<dbReference type="InterPro" id="IPR043128">
    <property type="entry name" value="Rev_trsase/Diguanyl_cyclase"/>
</dbReference>
<evidence type="ECO:0000256" key="1">
    <source>
        <dbReference type="ARBA" id="ARBA00004651"/>
    </source>
</evidence>
<dbReference type="InterPro" id="IPR050469">
    <property type="entry name" value="Diguanylate_Cyclase"/>
</dbReference>
<evidence type="ECO:0000256" key="3">
    <source>
        <dbReference type="ARBA" id="ARBA00022692"/>
    </source>
</evidence>
<keyword evidence="2" id="KW-1003">Cell membrane</keyword>
<evidence type="ECO:0000256" key="2">
    <source>
        <dbReference type="ARBA" id="ARBA00022475"/>
    </source>
</evidence>
<dbReference type="CDD" id="cd18773">
    <property type="entry name" value="PDC1_HK_sensor"/>
    <property type="match status" value="1"/>
</dbReference>
<dbReference type="Proteomes" id="UP001652445">
    <property type="component" value="Unassembled WGS sequence"/>
</dbReference>
<keyword evidence="5 6" id="KW-0472">Membrane</keyword>
<dbReference type="InterPro" id="IPR029151">
    <property type="entry name" value="Sensor-like_sf"/>
</dbReference>
<dbReference type="RefSeq" id="WP_262686868.1">
    <property type="nucleotide sequence ID" value="NZ_JAOQIO010000095.1"/>
</dbReference>
<dbReference type="PANTHER" id="PTHR45138">
    <property type="entry name" value="REGULATORY COMPONENTS OF SENSORY TRANSDUCTION SYSTEM"/>
    <property type="match status" value="1"/>
</dbReference>
<evidence type="ECO:0000313" key="8">
    <source>
        <dbReference type="EMBL" id="MCU6796017.1"/>
    </source>
</evidence>
<keyword evidence="9" id="KW-1185">Reference proteome</keyword>
<keyword evidence="3 6" id="KW-0812">Transmembrane</keyword>
<dbReference type="InterPro" id="IPR029787">
    <property type="entry name" value="Nucleotide_cyclase"/>
</dbReference>
<dbReference type="Pfam" id="PF02743">
    <property type="entry name" value="dCache_1"/>
    <property type="match status" value="1"/>
</dbReference>
<dbReference type="CDD" id="cd12912">
    <property type="entry name" value="PDC2_MCP_like"/>
    <property type="match status" value="1"/>
</dbReference>
<dbReference type="InterPro" id="IPR033479">
    <property type="entry name" value="dCache_1"/>
</dbReference>
<evidence type="ECO:0000259" key="7">
    <source>
        <dbReference type="PROSITE" id="PS50887"/>
    </source>
</evidence>
<feature type="transmembrane region" description="Helical" evidence="6">
    <location>
        <begin position="286"/>
        <end position="304"/>
    </location>
</feature>
<keyword evidence="8" id="KW-0548">Nucleotidyltransferase</keyword>
<dbReference type="EC" id="2.7.7.65" evidence="8"/>
<accession>A0ABT2UQ99</accession>
<comment type="caution">
    <text evidence="8">The sequence shown here is derived from an EMBL/GenBank/DDBJ whole genome shotgun (WGS) entry which is preliminary data.</text>
</comment>
<dbReference type="InterPro" id="IPR000160">
    <property type="entry name" value="GGDEF_dom"/>
</dbReference>
<dbReference type="PANTHER" id="PTHR45138:SF9">
    <property type="entry name" value="DIGUANYLATE CYCLASE DGCM-RELATED"/>
    <property type="match status" value="1"/>
</dbReference>
<dbReference type="Pfam" id="PF00990">
    <property type="entry name" value="GGDEF"/>
    <property type="match status" value="1"/>
</dbReference>
<dbReference type="SMART" id="SM00267">
    <property type="entry name" value="GGDEF"/>
    <property type="match status" value="1"/>
</dbReference>
<evidence type="ECO:0000256" key="5">
    <source>
        <dbReference type="ARBA" id="ARBA00023136"/>
    </source>
</evidence>
<proteinExistence type="predicted"/>
<reference evidence="8 9" key="1">
    <citation type="submission" date="2022-09" db="EMBL/GenBank/DDBJ databases">
        <authorList>
            <person name="Han X.L."/>
            <person name="Wang Q."/>
            <person name="Lu T."/>
        </authorList>
    </citation>
    <scope>NUCLEOTIDE SEQUENCE [LARGE SCALE GENOMIC DNA]</scope>
    <source>
        <strain evidence="8 9">WQ 127069</strain>
    </source>
</reference>
<name>A0ABT2UQ99_9BACL</name>
<dbReference type="SUPFAM" id="SSF55073">
    <property type="entry name" value="Nucleotide cyclase"/>
    <property type="match status" value="1"/>
</dbReference>
<evidence type="ECO:0000256" key="6">
    <source>
        <dbReference type="SAM" id="Phobius"/>
    </source>
</evidence>
<keyword evidence="4 6" id="KW-1133">Transmembrane helix</keyword>
<evidence type="ECO:0000256" key="4">
    <source>
        <dbReference type="ARBA" id="ARBA00022989"/>
    </source>
</evidence>
<gene>
    <name evidence="8" type="ORF">OB236_28240</name>
</gene>
<feature type="transmembrane region" description="Helical" evidence="6">
    <location>
        <begin position="12"/>
        <end position="34"/>
    </location>
</feature>
<keyword evidence="8" id="KW-0808">Transferase</keyword>
<dbReference type="CDD" id="cd01949">
    <property type="entry name" value="GGDEF"/>
    <property type="match status" value="1"/>
</dbReference>
<dbReference type="NCBIfam" id="TIGR00254">
    <property type="entry name" value="GGDEF"/>
    <property type="match status" value="1"/>
</dbReference>
<dbReference type="Gene3D" id="3.30.70.270">
    <property type="match status" value="1"/>
</dbReference>
<dbReference type="EMBL" id="JAOQIO010000095">
    <property type="protein sequence ID" value="MCU6796017.1"/>
    <property type="molecule type" value="Genomic_DNA"/>
</dbReference>
<evidence type="ECO:0000313" key="9">
    <source>
        <dbReference type="Proteomes" id="UP001652445"/>
    </source>
</evidence>
<dbReference type="SUPFAM" id="SSF103190">
    <property type="entry name" value="Sensory domain-like"/>
    <property type="match status" value="2"/>
</dbReference>
<protein>
    <submittedName>
        <fullName evidence="8">Diguanylate cyclase</fullName>
        <ecNumber evidence="8">2.7.7.65</ecNumber>
    </submittedName>
</protein>
<dbReference type="PROSITE" id="PS50887">
    <property type="entry name" value="GGDEF"/>
    <property type="match status" value="1"/>
</dbReference>
<dbReference type="Gene3D" id="3.30.450.20">
    <property type="entry name" value="PAS domain"/>
    <property type="match status" value="1"/>
</dbReference>
<comment type="subcellular location">
    <subcellularLocation>
        <location evidence="1">Cell membrane</location>
        <topology evidence="1">Multi-pass membrane protein</topology>
    </subcellularLocation>
</comment>
<sequence>MKPSKKGFKISFIISSVVLFSVLMTLLINSFVGYQAEKTSLYSTTQELNRIRSDELSRTTQTIILSMKQTVMASAQYFTKEHSSDEAAQEQLDFLMSTDNLFNSVALVDKSGSLRAISPRNSEIIGQKLTSQASRQALELQKPLMSEPYRAVTNRLIILVSHPVFDTNGSYNGFISGTIYLQEPNSLKKILGEQSAATNGSYYYVVDAAGNLIYHPDPERIGENVLANPIVQKIVAGGGGQGEVNNTKGVSYLVGYSTVPETGWGIVAQTPKQYVDQSTKRLITSMALYSLPFLIIVLALVLWLSHKLSQPLSRLAFIASGLNSADGRSKEIPQIDHWNYEANELYTAIAKAFHIMNKRTEELSFEAQTDPLTGLTNRRTMDAILGLWQAQSRSFCVIMLDLDHFKLVNDTYGHQVGDQVLQFTADIMLSEKREQDYCCRYGGEEFTMLLPDVTEEQAYLLAERIRTCIEGMDCPTGKRITLSLGIASYPNEVLSIQRLFKNADDALYQAKHNGRNQTVVYTNASELTITSS</sequence>
<organism evidence="8 9">
    <name type="scientific">Paenibacillus baimaensis</name>
    <dbReference type="NCBI Taxonomy" id="2982185"/>
    <lineage>
        <taxon>Bacteria</taxon>
        <taxon>Bacillati</taxon>
        <taxon>Bacillota</taxon>
        <taxon>Bacilli</taxon>
        <taxon>Bacillales</taxon>
        <taxon>Paenibacillaceae</taxon>
        <taxon>Paenibacillus</taxon>
    </lineage>
</organism>
<feature type="domain" description="GGDEF" evidence="7">
    <location>
        <begin position="393"/>
        <end position="523"/>
    </location>
</feature>